<dbReference type="Proteomes" id="UP000029227">
    <property type="component" value="Unassembled WGS sequence"/>
</dbReference>
<dbReference type="eggNOG" id="COG3835">
    <property type="taxonomic scope" value="Bacteria"/>
</dbReference>
<accession>A0A090RG57</accession>
<dbReference type="InterPro" id="IPR008599">
    <property type="entry name" value="Diacid_rec"/>
</dbReference>
<evidence type="ECO:0000259" key="1">
    <source>
        <dbReference type="Pfam" id="PF05651"/>
    </source>
</evidence>
<sequence length="117" mass="12834">MQLNATIARQIVERAMKIIHHSVNVMDEHGRIIGSGDPSRLNQRHEGAILALNDNRVVEIDPGTALQLKGVKPGINLPIVFQHQTIGVVGISGEPEQVRNYGELVKMTAELIVEQEA</sequence>
<proteinExistence type="predicted"/>
<feature type="domain" description="Putative sugar diacid recognition" evidence="1">
    <location>
        <begin position="3"/>
        <end position="116"/>
    </location>
</feature>
<name>A0A090RG57_9GAMM</name>
<dbReference type="EMBL" id="BBMN01000011">
    <property type="protein sequence ID" value="GAL06522.1"/>
    <property type="molecule type" value="Genomic_DNA"/>
</dbReference>
<comment type="caution">
    <text evidence="2">The sequence shown here is derived from an EMBL/GenBank/DDBJ whole genome shotgun (WGS) entry which is preliminary data.</text>
</comment>
<dbReference type="STRING" id="754436.JCM19237_2613"/>
<evidence type="ECO:0000313" key="2">
    <source>
        <dbReference type="EMBL" id="GAL06522.1"/>
    </source>
</evidence>
<dbReference type="InterPro" id="IPR051448">
    <property type="entry name" value="CdaR-like_regulators"/>
</dbReference>
<reference evidence="2 3" key="1">
    <citation type="journal article" date="2014" name="Genome Announc.">
        <title>Draft Genome Sequences of Two Vibrionaceae Species, Vibrio ponticus C121 and Photobacterium aphoticum C119, Isolated as Coral Reef Microbiota.</title>
        <authorList>
            <person name="Al-saari N."/>
            <person name="Meirelles P.M."/>
            <person name="Mino S."/>
            <person name="Suda W."/>
            <person name="Oshima K."/>
            <person name="Hattori M."/>
            <person name="Ohkuma M."/>
            <person name="Thompson F.L."/>
            <person name="Gomez-Gil B."/>
            <person name="Sawabe T."/>
            <person name="Sawabe T."/>
        </authorList>
    </citation>
    <scope>NUCLEOTIDE SEQUENCE [LARGE SCALE GENOMIC DNA]</scope>
    <source>
        <strain evidence="2 3">JCM 19237</strain>
    </source>
</reference>
<dbReference type="PANTHER" id="PTHR33744">
    <property type="entry name" value="CARBOHYDRATE DIACID REGULATOR"/>
    <property type="match status" value="1"/>
</dbReference>
<protein>
    <submittedName>
        <fullName evidence="2">Sugar diacid utilization regulator SdaR</fullName>
    </submittedName>
</protein>
<evidence type="ECO:0000313" key="3">
    <source>
        <dbReference type="Proteomes" id="UP000029227"/>
    </source>
</evidence>
<dbReference type="AlphaFoldDB" id="A0A090RG57"/>
<dbReference type="Pfam" id="PF05651">
    <property type="entry name" value="Diacid_rec"/>
    <property type="match status" value="1"/>
</dbReference>
<organism evidence="2 3">
    <name type="scientific">Photobacterium aphoticum</name>
    <dbReference type="NCBI Taxonomy" id="754436"/>
    <lineage>
        <taxon>Bacteria</taxon>
        <taxon>Pseudomonadati</taxon>
        <taxon>Pseudomonadota</taxon>
        <taxon>Gammaproteobacteria</taxon>
        <taxon>Vibrionales</taxon>
        <taxon>Vibrionaceae</taxon>
        <taxon>Photobacterium</taxon>
    </lineage>
</organism>
<dbReference type="PANTHER" id="PTHR33744:SF15">
    <property type="entry name" value="CARBOHYDRATE DIACID REGULATOR"/>
    <property type="match status" value="1"/>
</dbReference>
<gene>
    <name evidence="2" type="ORF">JCM19237_2613</name>
</gene>